<accession>A0AAV9GER6</accession>
<sequence length="174" mass="18273">TACTAKATPRLHKLVDCPDCPVRVAPPHSNPPHQMGFFIDLSHLPIGERGGVQSGIIFGLIAYNLIAAAVWVVSFAELWLHRAQVRKDLGIGTLAFLGCLIAGAIWPISLLIALAVFLCGECDSCFGMTCGARGDRGAKSSTAAAGDVEAGRVAGQPNGEEMIACPQAAHQKRE</sequence>
<reference evidence="2" key="1">
    <citation type="journal article" date="2023" name="Mol. Phylogenet. Evol.">
        <title>Genome-scale phylogeny and comparative genomics of the fungal order Sordariales.</title>
        <authorList>
            <person name="Hensen N."/>
            <person name="Bonometti L."/>
            <person name="Westerberg I."/>
            <person name="Brannstrom I.O."/>
            <person name="Guillou S."/>
            <person name="Cros-Aarteil S."/>
            <person name="Calhoun S."/>
            <person name="Haridas S."/>
            <person name="Kuo A."/>
            <person name="Mondo S."/>
            <person name="Pangilinan J."/>
            <person name="Riley R."/>
            <person name="LaButti K."/>
            <person name="Andreopoulos B."/>
            <person name="Lipzen A."/>
            <person name="Chen C."/>
            <person name="Yan M."/>
            <person name="Daum C."/>
            <person name="Ng V."/>
            <person name="Clum A."/>
            <person name="Steindorff A."/>
            <person name="Ohm R.A."/>
            <person name="Martin F."/>
            <person name="Silar P."/>
            <person name="Natvig D.O."/>
            <person name="Lalanne C."/>
            <person name="Gautier V."/>
            <person name="Ament-Velasquez S.L."/>
            <person name="Kruys A."/>
            <person name="Hutchinson M.I."/>
            <person name="Powell A.J."/>
            <person name="Barry K."/>
            <person name="Miller A.N."/>
            <person name="Grigoriev I.V."/>
            <person name="Debuchy R."/>
            <person name="Gladieux P."/>
            <person name="Hiltunen Thoren M."/>
            <person name="Johannesson H."/>
        </authorList>
    </citation>
    <scope>NUCLEOTIDE SEQUENCE</scope>
    <source>
        <strain evidence="2">PSN243</strain>
    </source>
</reference>
<gene>
    <name evidence="2" type="ORF">QBC34DRAFT_470761</name>
</gene>
<feature type="transmembrane region" description="Helical" evidence="1">
    <location>
        <begin position="56"/>
        <end position="80"/>
    </location>
</feature>
<organism evidence="2 3">
    <name type="scientific">Podospora aff. communis PSN243</name>
    <dbReference type="NCBI Taxonomy" id="3040156"/>
    <lineage>
        <taxon>Eukaryota</taxon>
        <taxon>Fungi</taxon>
        <taxon>Dikarya</taxon>
        <taxon>Ascomycota</taxon>
        <taxon>Pezizomycotina</taxon>
        <taxon>Sordariomycetes</taxon>
        <taxon>Sordariomycetidae</taxon>
        <taxon>Sordariales</taxon>
        <taxon>Podosporaceae</taxon>
        <taxon>Podospora</taxon>
    </lineage>
</organism>
<feature type="non-terminal residue" evidence="2">
    <location>
        <position position="1"/>
    </location>
</feature>
<reference evidence="2" key="2">
    <citation type="submission" date="2023-05" db="EMBL/GenBank/DDBJ databases">
        <authorList>
            <consortium name="Lawrence Berkeley National Laboratory"/>
            <person name="Steindorff A."/>
            <person name="Hensen N."/>
            <person name="Bonometti L."/>
            <person name="Westerberg I."/>
            <person name="Brannstrom I.O."/>
            <person name="Guillou S."/>
            <person name="Cros-Aarteil S."/>
            <person name="Calhoun S."/>
            <person name="Haridas S."/>
            <person name="Kuo A."/>
            <person name="Mondo S."/>
            <person name="Pangilinan J."/>
            <person name="Riley R."/>
            <person name="Labutti K."/>
            <person name="Andreopoulos B."/>
            <person name="Lipzen A."/>
            <person name="Chen C."/>
            <person name="Yanf M."/>
            <person name="Daum C."/>
            <person name="Ng V."/>
            <person name="Clum A."/>
            <person name="Ohm R."/>
            <person name="Martin F."/>
            <person name="Silar P."/>
            <person name="Natvig D."/>
            <person name="Lalanne C."/>
            <person name="Gautier V."/>
            <person name="Ament-Velasquez S.L."/>
            <person name="Kruys A."/>
            <person name="Hutchinson M.I."/>
            <person name="Powell A.J."/>
            <person name="Barry K."/>
            <person name="Miller A.N."/>
            <person name="Grigoriev I.V."/>
            <person name="Debuchy R."/>
            <person name="Gladieux P."/>
            <person name="Thoren M.H."/>
            <person name="Johannesson H."/>
        </authorList>
    </citation>
    <scope>NUCLEOTIDE SEQUENCE</scope>
    <source>
        <strain evidence="2">PSN243</strain>
    </source>
</reference>
<evidence type="ECO:0000313" key="2">
    <source>
        <dbReference type="EMBL" id="KAK4445843.1"/>
    </source>
</evidence>
<proteinExistence type="predicted"/>
<evidence type="ECO:0000256" key="1">
    <source>
        <dbReference type="SAM" id="Phobius"/>
    </source>
</evidence>
<keyword evidence="1" id="KW-1133">Transmembrane helix</keyword>
<keyword evidence="1" id="KW-0472">Membrane</keyword>
<feature type="transmembrane region" description="Helical" evidence="1">
    <location>
        <begin position="92"/>
        <end position="118"/>
    </location>
</feature>
<dbReference type="Proteomes" id="UP001321760">
    <property type="component" value="Unassembled WGS sequence"/>
</dbReference>
<keyword evidence="3" id="KW-1185">Reference proteome</keyword>
<dbReference type="AlphaFoldDB" id="A0AAV9GER6"/>
<evidence type="ECO:0000313" key="3">
    <source>
        <dbReference type="Proteomes" id="UP001321760"/>
    </source>
</evidence>
<protein>
    <submittedName>
        <fullName evidence="2">Uncharacterized protein</fullName>
    </submittedName>
</protein>
<comment type="caution">
    <text evidence="2">The sequence shown here is derived from an EMBL/GenBank/DDBJ whole genome shotgun (WGS) entry which is preliminary data.</text>
</comment>
<dbReference type="EMBL" id="MU865961">
    <property type="protein sequence ID" value="KAK4445843.1"/>
    <property type="molecule type" value="Genomic_DNA"/>
</dbReference>
<keyword evidence="1" id="KW-0812">Transmembrane</keyword>
<name>A0AAV9GER6_9PEZI</name>